<dbReference type="InterPro" id="IPR016181">
    <property type="entry name" value="Acyl_CoA_acyltransferase"/>
</dbReference>
<gene>
    <name evidence="2" type="ORF">JQS30_10450</name>
</gene>
<dbReference type="EMBL" id="CP070496">
    <property type="protein sequence ID" value="QSB04226.1"/>
    <property type="molecule type" value="Genomic_DNA"/>
</dbReference>
<dbReference type="Pfam" id="PF00583">
    <property type="entry name" value="Acetyltransf_1"/>
    <property type="match status" value="1"/>
</dbReference>
<dbReference type="KEGG" id="nav:JQS30_10450"/>
<feature type="domain" description="N-acetyltransferase" evidence="1">
    <location>
        <begin position="1"/>
        <end position="164"/>
    </location>
</feature>
<dbReference type="Proteomes" id="UP000662939">
    <property type="component" value="Chromosome"/>
</dbReference>
<evidence type="ECO:0000259" key="1">
    <source>
        <dbReference type="PROSITE" id="PS51186"/>
    </source>
</evidence>
<dbReference type="AlphaFoldDB" id="A0A895XNZ6"/>
<dbReference type="PROSITE" id="PS51186">
    <property type="entry name" value="GNAT"/>
    <property type="match status" value="1"/>
</dbReference>
<dbReference type="InterPro" id="IPR000182">
    <property type="entry name" value="GNAT_dom"/>
</dbReference>
<proteinExistence type="predicted"/>
<dbReference type="PANTHER" id="PTHR43138:SF1">
    <property type="entry name" value="N-ACETYLTRANSFERASE ACA1"/>
    <property type="match status" value="1"/>
</dbReference>
<name>A0A895XNZ6_9ACTN</name>
<dbReference type="PANTHER" id="PTHR43138">
    <property type="entry name" value="ACETYLTRANSFERASE, GNAT FAMILY"/>
    <property type="match status" value="1"/>
</dbReference>
<dbReference type="Gene3D" id="3.40.630.30">
    <property type="match status" value="1"/>
</dbReference>
<dbReference type="InterPro" id="IPR052742">
    <property type="entry name" value="Mito_N-acetyltransferase"/>
</dbReference>
<organism evidence="2 3">
    <name type="scientific">Natronoglycomyces albus</name>
    <dbReference type="NCBI Taxonomy" id="2811108"/>
    <lineage>
        <taxon>Bacteria</taxon>
        <taxon>Bacillati</taxon>
        <taxon>Actinomycetota</taxon>
        <taxon>Actinomycetes</taxon>
        <taxon>Glycomycetales</taxon>
        <taxon>Glycomycetaceae</taxon>
        <taxon>Natronoglycomyces</taxon>
    </lineage>
</organism>
<dbReference type="CDD" id="cd04301">
    <property type="entry name" value="NAT_SF"/>
    <property type="match status" value="1"/>
</dbReference>
<accession>A0A895XNZ6</accession>
<evidence type="ECO:0000313" key="2">
    <source>
        <dbReference type="EMBL" id="QSB04226.1"/>
    </source>
</evidence>
<dbReference type="SUPFAM" id="SSF55729">
    <property type="entry name" value="Acyl-CoA N-acyltransferases (Nat)"/>
    <property type="match status" value="1"/>
</dbReference>
<dbReference type="GO" id="GO:0016747">
    <property type="term" value="F:acyltransferase activity, transferring groups other than amino-acyl groups"/>
    <property type="evidence" value="ECO:0007669"/>
    <property type="project" value="InterPro"/>
</dbReference>
<reference evidence="2" key="1">
    <citation type="submission" date="2021-02" db="EMBL/GenBank/DDBJ databases">
        <title>Natronoglycomyces albus gen. nov., sp. nov, a haloalkaliphilic actinobacterium from a soda solonchak soil.</title>
        <authorList>
            <person name="Sorokin D.Y."/>
            <person name="Khijniak T.V."/>
            <person name="Zakharycheva A.P."/>
            <person name="Boueva O.V."/>
            <person name="Ariskina E.V."/>
            <person name="Hahnke R.L."/>
            <person name="Bunk B."/>
            <person name="Sproer C."/>
            <person name="Schumann P."/>
            <person name="Evtushenko L.I."/>
            <person name="Kublanov I.V."/>
        </authorList>
    </citation>
    <scope>NUCLEOTIDE SEQUENCE</scope>
    <source>
        <strain evidence="2">DSM 106290</strain>
    </source>
</reference>
<protein>
    <submittedName>
        <fullName evidence="2">GNAT family N-acetyltransferase</fullName>
    </submittedName>
</protein>
<keyword evidence="3" id="KW-1185">Reference proteome</keyword>
<dbReference type="RefSeq" id="WP_213170226.1">
    <property type="nucleotide sequence ID" value="NZ_CP070496.1"/>
</dbReference>
<sequence length="170" mass="18674">MHIRDAHAEDWPHMWAFMRPVIEAGETYPYERDRAENVVREFWMNDSSPRATLVSVTDDGAITGTAEIHPNQPGQGAHIANAGFIVNAAYTGQGVGRALGNAVLERARSEGYHAMQFNAVVETNSHAVALWHSLGFRTLAVVPDGFNHPTHGLVGMHIMYQKLTSSPEDA</sequence>
<evidence type="ECO:0000313" key="3">
    <source>
        <dbReference type="Proteomes" id="UP000662939"/>
    </source>
</evidence>